<sequence length="60" mass="6265">MPQTTSTPPRICHECDGFATATITTGTRSTDGTRTTIRVNCPACRGLGRTISAGLVRAGK</sequence>
<dbReference type="EMBL" id="JAINUL010000001">
    <property type="protein sequence ID" value="MCC0095933.1"/>
    <property type="molecule type" value="Genomic_DNA"/>
</dbReference>
<gene>
    <name evidence="1" type="ORF">K7B10_14305</name>
</gene>
<evidence type="ECO:0000313" key="1">
    <source>
        <dbReference type="EMBL" id="MCC0095933.1"/>
    </source>
</evidence>
<evidence type="ECO:0000313" key="2">
    <source>
        <dbReference type="Proteomes" id="UP001520654"/>
    </source>
</evidence>
<name>A0ABS8E4M6_9ACTN</name>
<dbReference type="InterPro" id="IPR036410">
    <property type="entry name" value="HSP_DnaJ_Cys-rich_dom_sf"/>
</dbReference>
<evidence type="ECO:0008006" key="3">
    <source>
        <dbReference type="Google" id="ProtNLM"/>
    </source>
</evidence>
<organism evidence="1 2">
    <name type="scientific">Streptomyces flavotricini</name>
    <dbReference type="NCBI Taxonomy" id="66888"/>
    <lineage>
        <taxon>Bacteria</taxon>
        <taxon>Bacillati</taxon>
        <taxon>Actinomycetota</taxon>
        <taxon>Actinomycetes</taxon>
        <taxon>Kitasatosporales</taxon>
        <taxon>Streptomycetaceae</taxon>
        <taxon>Streptomyces</taxon>
    </lineage>
</organism>
<reference evidence="1 2" key="1">
    <citation type="submission" date="2021-08" db="EMBL/GenBank/DDBJ databases">
        <title>Genomic Architecture of Streptomyces flavotricini NGL1 and Streptomyces erythrochromogenes HMS4 With Differential Plant Beneficial attributes and laccase production capabilities.</title>
        <authorList>
            <person name="Salwan R."/>
            <person name="Kaur R."/>
            <person name="Sharma V."/>
        </authorList>
    </citation>
    <scope>NUCLEOTIDE SEQUENCE [LARGE SCALE GENOMIC DNA]</scope>
    <source>
        <strain evidence="1 2">NGL1</strain>
    </source>
</reference>
<dbReference type="SUPFAM" id="SSF57938">
    <property type="entry name" value="DnaJ/Hsp40 cysteine-rich domain"/>
    <property type="match status" value="1"/>
</dbReference>
<dbReference type="Proteomes" id="UP001520654">
    <property type="component" value="Unassembled WGS sequence"/>
</dbReference>
<accession>A0ABS8E4M6</accession>
<keyword evidence="2" id="KW-1185">Reference proteome</keyword>
<proteinExistence type="predicted"/>
<comment type="caution">
    <text evidence="1">The sequence shown here is derived from an EMBL/GenBank/DDBJ whole genome shotgun (WGS) entry which is preliminary data.</text>
</comment>
<protein>
    <recommendedName>
        <fullName evidence="3">Molecular chaperone DnaJ</fullName>
    </recommendedName>
</protein>